<feature type="non-terminal residue" evidence="2">
    <location>
        <position position="1"/>
    </location>
</feature>
<dbReference type="NCBIfam" id="NF033709">
    <property type="entry name" value="PorV_fam"/>
    <property type="match status" value="1"/>
</dbReference>
<comment type="similarity">
    <text evidence="1">Belongs to the UPF0164 family.</text>
</comment>
<evidence type="ECO:0000256" key="1">
    <source>
        <dbReference type="ARBA" id="ARBA00005846"/>
    </source>
</evidence>
<dbReference type="EMBL" id="DRTV01000064">
    <property type="protein sequence ID" value="HHF57940.1"/>
    <property type="molecule type" value="Genomic_DNA"/>
</dbReference>
<accession>A0A7C5I491</accession>
<evidence type="ECO:0000313" key="2">
    <source>
        <dbReference type="EMBL" id="HHF57940.1"/>
    </source>
</evidence>
<dbReference type="SUPFAM" id="SSF56935">
    <property type="entry name" value="Porins"/>
    <property type="match status" value="1"/>
</dbReference>
<dbReference type="Gene3D" id="2.40.160.60">
    <property type="entry name" value="Outer membrane protein transport protein (OMPP1/FadL/TodX)"/>
    <property type="match status" value="1"/>
</dbReference>
<sequence length="325" mass="35872">PDFTKVGTSGATFLKINTSARVQGLGGAFTAVADDIAALSINPAGLTNLKKMSIAFNYTKWVSDVKYNYLAFGMPVRFGAIGIQVGYLTMGEMEETTLLEPDGTGFTFDASSAFVGVTYGRSMTDKLSVGITAKVIREAIKRNSAVGYAIDLGTYYRTGFKSLRIAMAVLNFGTKMSFKGPDLDISYVPSEWKDRYNFAGTALPSTFKTTPYNLPLVFRMGIAYDPVDNVRHRLTTALDVLHPNDGQEKVLFGMEYTFNRIFSLRVGYKLDPDRLWDEDEDYTTGLSAGTGFRFRIGKALVNIDYAYYNNGLLGNNHFVTVGYSF</sequence>
<protein>
    <submittedName>
        <fullName evidence="2">PorV/PorQ family protein</fullName>
    </submittedName>
</protein>
<dbReference type="InterPro" id="IPR005362">
    <property type="entry name" value="UPF0164"/>
</dbReference>
<comment type="caution">
    <text evidence="2">The sequence shown here is derived from an EMBL/GenBank/DDBJ whole genome shotgun (WGS) entry which is preliminary data.</text>
</comment>
<organism evidence="2">
    <name type="scientific">candidate division WOR-3 bacterium</name>
    <dbReference type="NCBI Taxonomy" id="2052148"/>
    <lineage>
        <taxon>Bacteria</taxon>
        <taxon>Bacteria division WOR-3</taxon>
    </lineage>
</organism>
<proteinExistence type="inferred from homology"/>
<gene>
    <name evidence="2" type="ORF">ENL41_00775</name>
</gene>
<dbReference type="Proteomes" id="UP000886014">
    <property type="component" value="Unassembled WGS sequence"/>
</dbReference>
<dbReference type="AlphaFoldDB" id="A0A7C5I491"/>
<dbReference type="Pfam" id="PF03687">
    <property type="entry name" value="UPF0164"/>
    <property type="match status" value="1"/>
</dbReference>
<name>A0A7C5I491_UNCW3</name>
<reference evidence="2" key="1">
    <citation type="journal article" date="2020" name="mSystems">
        <title>Genome- and Community-Level Interaction Insights into Carbon Utilization and Element Cycling Functions of Hydrothermarchaeota in Hydrothermal Sediment.</title>
        <authorList>
            <person name="Zhou Z."/>
            <person name="Liu Y."/>
            <person name="Xu W."/>
            <person name="Pan J."/>
            <person name="Luo Z.H."/>
            <person name="Li M."/>
        </authorList>
    </citation>
    <scope>NUCLEOTIDE SEQUENCE [LARGE SCALE GENOMIC DNA]</scope>
    <source>
        <strain evidence="2">HyVt-94</strain>
    </source>
</reference>